<protein>
    <submittedName>
        <fullName evidence="2">Uncharacterized protein</fullName>
    </submittedName>
</protein>
<feature type="region of interest" description="Disordered" evidence="1">
    <location>
        <begin position="18"/>
        <end position="65"/>
    </location>
</feature>
<evidence type="ECO:0000313" key="3">
    <source>
        <dbReference type="Proteomes" id="UP000886595"/>
    </source>
</evidence>
<feature type="compositionally biased region" description="Basic and acidic residues" evidence="1">
    <location>
        <begin position="38"/>
        <end position="56"/>
    </location>
</feature>
<organism evidence="2 3">
    <name type="scientific">Brassica carinata</name>
    <name type="common">Ethiopian mustard</name>
    <name type="synonym">Abyssinian cabbage</name>
    <dbReference type="NCBI Taxonomy" id="52824"/>
    <lineage>
        <taxon>Eukaryota</taxon>
        <taxon>Viridiplantae</taxon>
        <taxon>Streptophyta</taxon>
        <taxon>Embryophyta</taxon>
        <taxon>Tracheophyta</taxon>
        <taxon>Spermatophyta</taxon>
        <taxon>Magnoliopsida</taxon>
        <taxon>eudicotyledons</taxon>
        <taxon>Gunneridae</taxon>
        <taxon>Pentapetalae</taxon>
        <taxon>rosids</taxon>
        <taxon>malvids</taxon>
        <taxon>Brassicales</taxon>
        <taxon>Brassicaceae</taxon>
        <taxon>Brassiceae</taxon>
        <taxon>Brassica</taxon>
    </lineage>
</organism>
<gene>
    <name evidence="2" type="ORF">Bca52824_023597</name>
</gene>
<reference evidence="2 3" key="1">
    <citation type="submission" date="2020-02" db="EMBL/GenBank/DDBJ databases">
        <authorList>
            <person name="Ma Q."/>
            <person name="Huang Y."/>
            <person name="Song X."/>
            <person name="Pei D."/>
        </authorList>
    </citation>
    <scope>NUCLEOTIDE SEQUENCE [LARGE SCALE GENOMIC DNA]</scope>
    <source>
        <strain evidence="2">Sxm20200214</strain>
        <tissue evidence="2">Leaf</tissue>
    </source>
</reference>
<keyword evidence="3" id="KW-1185">Reference proteome</keyword>
<evidence type="ECO:0000256" key="1">
    <source>
        <dbReference type="SAM" id="MobiDB-lite"/>
    </source>
</evidence>
<proteinExistence type="predicted"/>
<evidence type="ECO:0000313" key="2">
    <source>
        <dbReference type="EMBL" id="KAG2312040.1"/>
    </source>
</evidence>
<comment type="caution">
    <text evidence="2">The sequence shown here is derived from an EMBL/GenBank/DDBJ whole genome shotgun (WGS) entry which is preliminary data.</text>
</comment>
<dbReference type="Proteomes" id="UP000886595">
    <property type="component" value="Unassembled WGS sequence"/>
</dbReference>
<name>A0A8X8AT97_BRACI</name>
<dbReference type="AlphaFoldDB" id="A0A8X8AT97"/>
<dbReference type="EMBL" id="JAAMPC010000005">
    <property type="protein sequence ID" value="KAG2312040.1"/>
    <property type="molecule type" value="Genomic_DNA"/>
</dbReference>
<sequence>MTLSCHCHVPEPYYEEREQADWEGRHTKPKPCLTTTDTDLHPHEPRVTGEPWERGLNRCKSPPTRSDQVKWITISPLLASQASSFTTREVVFTSRHPLFA</sequence>
<accession>A0A8X8AT97</accession>